<feature type="domain" description="3'-5' exonuclease" evidence="1">
    <location>
        <begin position="23"/>
        <end position="195"/>
    </location>
</feature>
<dbReference type="SUPFAM" id="SSF53098">
    <property type="entry name" value="Ribonuclease H-like"/>
    <property type="match status" value="1"/>
</dbReference>
<sequence length="205" mass="22533">MERPTKEQILELPLYVGLDLSDIKIIENEQDATDALKELEDETCLGFDTESKPIFRKGEVSPGPALIQLATESKAFLFPTRFPAAVAAVSQILSNSNIQKVGFGLKGDNKELRNKLNIDIVNTQDLSVTLKNLAGEKNSIGARAAVAMVLKARLGKGAQKSNWGAYPLKKNQIQYAANDAHSAICIEQTLNRKNIESKNNKRKEP</sequence>
<dbReference type="RefSeq" id="WP_112137560.1">
    <property type="nucleotide sequence ID" value="NZ_CP016181.1"/>
</dbReference>
<dbReference type="InterPro" id="IPR052408">
    <property type="entry name" value="Exonuclease_MUT-7-like"/>
</dbReference>
<gene>
    <name evidence="2" type="ORF">A8139_09165</name>
</gene>
<dbReference type="GO" id="GO:0003676">
    <property type="term" value="F:nucleic acid binding"/>
    <property type="evidence" value="ECO:0007669"/>
    <property type="project" value="InterPro"/>
</dbReference>
<evidence type="ECO:0000313" key="3">
    <source>
        <dbReference type="Proteomes" id="UP000249898"/>
    </source>
</evidence>
<dbReference type="PANTHER" id="PTHR47765">
    <property type="entry name" value="3'-5' EXONUCLEASE DOMAIN-CONTAINING PROTEIN"/>
    <property type="match status" value="1"/>
</dbReference>
<dbReference type="Pfam" id="PF01612">
    <property type="entry name" value="DNA_pol_A_exo1"/>
    <property type="match status" value="1"/>
</dbReference>
<dbReference type="OrthoDB" id="9793333at2"/>
<reference evidence="2 3" key="1">
    <citation type="submission" date="2016-06" db="EMBL/GenBank/DDBJ databases">
        <title>The sequenced genome of the ice-adhering bacterium Marinomonas primoryensis, from Antarctica.</title>
        <authorList>
            <person name="Graham L."/>
            <person name="Vance T.D.R."/>
            <person name="Davies P.L."/>
        </authorList>
    </citation>
    <scope>NUCLEOTIDE SEQUENCE [LARGE SCALE GENOMIC DNA]</scope>
    <source>
        <strain evidence="2 3">AceL</strain>
    </source>
</reference>
<name>A0A2Z4PRH0_9GAMM</name>
<dbReference type="SMART" id="SM00474">
    <property type="entry name" value="35EXOc"/>
    <property type="match status" value="1"/>
</dbReference>
<dbReference type="InterPro" id="IPR012337">
    <property type="entry name" value="RNaseH-like_sf"/>
</dbReference>
<dbReference type="InterPro" id="IPR036397">
    <property type="entry name" value="RNaseH_sf"/>
</dbReference>
<protein>
    <submittedName>
        <fullName evidence="2">3'-5' exonuclease</fullName>
    </submittedName>
</protein>
<dbReference type="AlphaFoldDB" id="A0A2Z4PRH0"/>
<evidence type="ECO:0000313" key="2">
    <source>
        <dbReference type="EMBL" id="AWY00146.1"/>
    </source>
</evidence>
<dbReference type="EMBL" id="CP016181">
    <property type="protein sequence ID" value="AWY00146.1"/>
    <property type="molecule type" value="Genomic_DNA"/>
</dbReference>
<evidence type="ECO:0000259" key="1">
    <source>
        <dbReference type="SMART" id="SM00474"/>
    </source>
</evidence>
<keyword evidence="2" id="KW-0269">Exonuclease</keyword>
<dbReference type="GO" id="GO:0008408">
    <property type="term" value="F:3'-5' exonuclease activity"/>
    <property type="evidence" value="ECO:0007669"/>
    <property type="project" value="InterPro"/>
</dbReference>
<keyword evidence="2" id="KW-0378">Hydrolase</keyword>
<dbReference type="GO" id="GO:0006139">
    <property type="term" value="P:nucleobase-containing compound metabolic process"/>
    <property type="evidence" value="ECO:0007669"/>
    <property type="project" value="InterPro"/>
</dbReference>
<dbReference type="InterPro" id="IPR002562">
    <property type="entry name" value="3'-5'_exonuclease_dom"/>
</dbReference>
<dbReference type="Gene3D" id="3.30.420.10">
    <property type="entry name" value="Ribonuclease H-like superfamily/Ribonuclease H"/>
    <property type="match status" value="1"/>
</dbReference>
<keyword evidence="2" id="KW-0540">Nuclease</keyword>
<dbReference type="CDD" id="cd06141">
    <property type="entry name" value="WRN_exo"/>
    <property type="match status" value="1"/>
</dbReference>
<dbReference type="Proteomes" id="UP000249898">
    <property type="component" value="Chromosome"/>
</dbReference>
<dbReference type="PANTHER" id="PTHR47765:SF2">
    <property type="entry name" value="EXONUCLEASE MUT-7 HOMOLOG"/>
    <property type="match status" value="1"/>
</dbReference>
<accession>A0A2Z4PRH0</accession>
<proteinExistence type="predicted"/>
<organism evidence="2 3">
    <name type="scientific">Marinomonas primoryensis</name>
    <dbReference type="NCBI Taxonomy" id="178399"/>
    <lineage>
        <taxon>Bacteria</taxon>
        <taxon>Pseudomonadati</taxon>
        <taxon>Pseudomonadota</taxon>
        <taxon>Gammaproteobacteria</taxon>
        <taxon>Oceanospirillales</taxon>
        <taxon>Oceanospirillaceae</taxon>
        <taxon>Marinomonas</taxon>
    </lineage>
</organism>